<proteinExistence type="predicted"/>
<dbReference type="VEuPathDB" id="FungiDB:HpaG803861"/>
<evidence type="ECO:0000313" key="1">
    <source>
        <dbReference type="EnsemblProtists" id="HpaP803861"/>
    </source>
</evidence>
<dbReference type="HOGENOM" id="CLU_1104521_0_0_1"/>
<accession>M4BC46</accession>
<dbReference type="InParanoid" id="M4BC46"/>
<evidence type="ECO:0000313" key="2">
    <source>
        <dbReference type="Proteomes" id="UP000011713"/>
    </source>
</evidence>
<dbReference type="EMBL" id="JH598116">
    <property type="status" value="NOT_ANNOTATED_CDS"/>
    <property type="molecule type" value="Genomic_DNA"/>
</dbReference>
<keyword evidence="2" id="KW-1185">Reference proteome</keyword>
<protein>
    <submittedName>
        <fullName evidence="1">Uncharacterized protein</fullName>
    </submittedName>
</protein>
<sequence length="252" mass="29600">MSPTTIRYGHASGVGSTTTDMKLYTKYFIPVNWNGKFWHTYFEMMKMTFQDLDDDDEFWDVACRRIKAKYFAIDEGKQKPAKMERKIRKTILILLSVELAEIYRMEPTGSKMLDALTRRYTNRSSTVAVLHKLQRLEEDLRHCRYNVTEDIEVHLRKMRNKQLELDDLGHTVSFTTMMMYVLQGLPAKIDEFALIQAQIWCRISPASNTDELEEQIRTACSRYQIRRSSLTGDERDACGHKTKAIFNKMNNR</sequence>
<dbReference type="EnsemblProtists" id="HpaT803861">
    <property type="protein sequence ID" value="HpaP803861"/>
    <property type="gene ID" value="HpaG803861"/>
</dbReference>
<dbReference type="Proteomes" id="UP000011713">
    <property type="component" value="Unassembled WGS sequence"/>
</dbReference>
<dbReference type="AlphaFoldDB" id="M4BC46"/>
<name>M4BC46_HYAAE</name>
<organism evidence="1 2">
    <name type="scientific">Hyaloperonospora arabidopsidis (strain Emoy2)</name>
    <name type="common">Downy mildew agent</name>
    <name type="synonym">Peronospora arabidopsidis</name>
    <dbReference type="NCBI Taxonomy" id="559515"/>
    <lineage>
        <taxon>Eukaryota</taxon>
        <taxon>Sar</taxon>
        <taxon>Stramenopiles</taxon>
        <taxon>Oomycota</taxon>
        <taxon>Peronosporomycetes</taxon>
        <taxon>Peronosporales</taxon>
        <taxon>Peronosporaceae</taxon>
        <taxon>Hyaloperonospora</taxon>
    </lineage>
</organism>
<reference evidence="2" key="1">
    <citation type="journal article" date="2010" name="Science">
        <title>Signatures of adaptation to obligate biotrophy in the Hyaloperonospora arabidopsidis genome.</title>
        <authorList>
            <person name="Baxter L."/>
            <person name="Tripathy S."/>
            <person name="Ishaque N."/>
            <person name="Boot N."/>
            <person name="Cabral A."/>
            <person name="Kemen E."/>
            <person name="Thines M."/>
            <person name="Ah-Fong A."/>
            <person name="Anderson R."/>
            <person name="Badejoko W."/>
            <person name="Bittner-Eddy P."/>
            <person name="Boore J.L."/>
            <person name="Chibucos M.C."/>
            <person name="Coates M."/>
            <person name="Dehal P."/>
            <person name="Delehaunty K."/>
            <person name="Dong S."/>
            <person name="Downton P."/>
            <person name="Dumas B."/>
            <person name="Fabro G."/>
            <person name="Fronick C."/>
            <person name="Fuerstenberg S.I."/>
            <person name="Fulton L."/>
            <person name="Gaulin E."/>
            <person name="Govers F."/>
            <person name="Hughes L."/>
            <person name="Humphray S."/>
            <person name="Jiang R.H."/>
            <person name="Judelson H."/>
            <person name="Kamoun S."/>
            <person name="Kyung K."/>
            <person name="Meijer H."/>
            <person name="Minx P."/>
            <person name="Morris P."/>
            <person name="Nelson J."/>
            <person name="Phuntumart V."/>
            <person name="Qutob D."/>
            <person name="Rehmany A."/>
            <person name="Rougon-Cardoso A."/>
            <person name="Ryden P."/>
            <person name="Torto-Alalibo T."/>
            <person name="Studholme D."/>
            <person name="Wang Y."/>
            <person name="Win J."/>
            <person name="Wood J."/>
            <person name="Clifton S.W."/>
            <person name="Rogers J."/>
            <person name="Van den Ackerveken G."/>
            <person name="Jones J.D."/>
            <person name="McDowell J.M."/>
            <person name="Beynon J."/>
            <person name="Tyler B.M."/>
        </authorList>
    </citation>
    <scope>NUCLEOTIDE SEQUENCE [LARGE SCALE GENOMIC DNA]</scope>
    <source>
        <strain evidence="2">Emoy2</strain>
    </source>
</reference>
<reference evidence="1" key="2">
    <citation type="submission" date="2015-06" db="UniProtKB">
        <authorList>
            <consortium name="EnsemblProtists"/>
        </authorList>
    </citation>
    <scope>IDENTIFICATION</scope>
    <source>
        <strain evidence="1">Emoy2</strain>
    </source>
</reference>